<evidence type="ECO:0000256" key="2">
    <source>
        <dbReference type="ARBA" id="ARBA00022692"/>
    </source>
</evidence>
<dbReference type="EMBL" id="CAJGYM010000040">
    <property type="protein sequence ID" value="CAD6194018.1"/>
    <property type="molecule type" value="Genomic_DNA"/>
</dbReference>
<feature type="transmembrane region" description="Helical" evidence="6">
    <location>
        <begin position="41"/>
        <end position="63"/>
    </location>
</feature>
<accession>A0A8S1HHX0</accession>
<keyword evidence="3 6" id="KW-1133">Transmembrane helix</keyword>
<keyword evidence="9" id="KW-1185">Reference proteome</keyword>
<evidence type="ECO:0000256" key="4">
    <source>
        <dbReference type="ARBA" id="ARBA00023136"/>
    </source>
</evidence>
<protein>
    <recommendedName>
        <fullName evidence="7">MARVEL domain-containing protein</fullName>
    </recommendedName>
</protein>
<evidence type="ECO:0000256" key="6">
    <source>
        <dbReference type="SAM" id="Phobius"/>
    </source>
</evidence>
<dbReference type="PROSITE" id="PS51225">
    <property type="entry name" value="MARVEL"/>
    <property type="match status" value="1"/>
</dbReference>
<comment type="subcellular location">
    <subcellularLocation>
        <location evidence="1">Membrane</location>
        <topology evidence="1">Multi-pass membrane protein</topology>
    </subcellularLocation>
</comment>
<evidence type="ECO:0000256" key="3">
    <source>
        <dbReference type="ARBA" id="ARBA00022989"/>
    </source>
</evidence>
<sequence length="165" mass="18418">MPLVLHRVLSWPGSLKILTLVMTISLMITLANVKISPPGTSLVWLAVGLSFFFDISFIAMLTTERDSQLFPVRGVTYFTAETAVSLALLVFYAIAFVLCINSEEMTDDNWFIASAIFALINTILFACNTVLFLRKWLAEHRQTLNEAGLENDIFDQNSYGSPDEA</sequence>
<feature type="transmembrane region" description="Helical" evidence="6">
    <location>
        <begin position="17"/>
        <end position="35"/>
    </location>
</feature>
<evidence type="ECO:0000313" key="8">
    <source>
        <dbReference type="EMBL" id="CAD6194018.1"/>
    </source>
</evidence>
<dbReference type="InterPro" id="IPR008253">
    <property type="entry name" value="Marvel"/>
</dbReference>
<feature type="transmembrane region" description="Helical" evidence="6">
    <location>
        <begin position="110"/>
        <end position="133"/>
    </location>
</feature>
<organism evidence="8 9">
    <name type="scientific">Caenorhabditis auriculariae</name>
    <dbReference type="NCBI Taxonomy" id="2777116"/>
    <lineage>
        <taxon>Eukaryota</taxon>
        <taxon>Metazoa</taxon>
        <taxon>Ecdysozoa</taxon>
        <taxon>Nematoda</taxon>
        <taxon>Chromadorea</taxon>
        <taxon>Rhabditida</taxon>
        <taxon>Rhabditina</taxon>
        <taxon>Rhabditomorpha</taxon>
        <taxon>Rhabditoidea</taxon>
        <taxon>Rhabditidae</taxon>
        <taxon>Peloderinae</taxon>
        <taxon>Caenorhabditis</taxon>
    </lineage>
</organism>
<name>A0A8S1HHX0_9PELO</name>
<feature type="domain" description="MARVEL" evidence="7">
    <location>
        <begin position="7"/>
        <end position="137"/>
    </location>
</feature>
<dbReference type="Proteomes" id="UP000835052">
    <property type="component" value="Unassembled WGS sequence"/>
</dbReference>
<keyword evidence="2 5" id="KW-0812">Transmembrane</keyword>
<evidence type="ECO:0000259" key="7">
    <source>
        <dbReference type="PROSITE" id="PS51225"/>
    </source>
</evidence>
<gene>
    <name evidence="8" type="ORF">CAUJ_LOCUS9937</name>
</gene>
<evidence type="ECO:0000256" key="1">
    <source>
        <dbReference type="ARBA" id="ARBA00004141"/>
    </source>
</evidence>
<reference evidence="8" key="1">
    <citation type="submission" date="2020-10" db="EMBL/GenBank/DDBJ databases">
        <authorList>
            <person name="Kikuchi T."/>
        </authorList>
    </citation>
    <scope>NUCLEOTIDE SEQUENCE</scope>
    <source>
        <strain evidence="8">NKZ352</strain>
    </source>
</reference>
<comment type="caution">
    <text evidence="8">The sequence shown here is derived from an EMBL/GenBank/DDBJ whole genome shotgun (WGS) entry which is preliminary data.</text>
</comment>
<dbReference type="GO" id="GO:0016020">
    <property type="term" value="C:membrane"/>
    <property type="evidence" value="ECO:0007669"/>
    <property type="project" value="UniProtKB-SubCell"/>
</dbReference>
<evidence type="ECO:0000313" key="9">
    <source>
        <dbReference type="Proteomes" id="UP000835052"/>
    </source>
</evidence>
<keyword evidence="4 5" id="KW-0472">Membrane</keyword>
<proteinExistence type="predicted"/>
<feature type="transmembrane region" description="Helical" evidence="6">
    <location>
        <begin position="75"/>
        <end position="98"/>
    </location>
</feature>
<evidence type="ECO:0000256" key="5">
    <source>
        <dbReference type="PROSITE-ProRule" id="PRU00581"/>
    </source>
</evidence>
<dbReference type="AlphaFoldDB" id="A0A8S1HHX0"/>